<reference evidence="3" key="1">
    <citation type="submission" date="2018-06" db="EMBL/GenBank/DDBJ databases">
        <title>Genome assembly of Danube salmon.</title>
        <authorList>
            <person name="Macqueen D.J."/>
            <person name="Gundappa M.K."/>
        </authorList>
    </citation>
    <scope>NUCLEOTIDE SEQUENCE [LARGE SCALE GENOMIC DNA]</scope>
</reference>
<dbReference type="PANTHER" id="PTHR12963">
    <property type="entry name" value="THYROID RECEPTOR INTERACTING PROTEIN RELATED"/>
    <property type="match status" value="1"/>
</dbReference>
<sequence length="175" mass="19976">MSLYLDAMSLYANDRSEITFITPPVYIDSTRRTQVLDDESDYFATDSNQWLSPSEREHLRKKEEELRELRHASRKDRKITLDFAGRQVLDEGENNSHYYNKFDETVKALNTGTKGKSPQRPEGPAGRQHLRELVNPNIVQAAPKVGHTHTEFSHDVVACLFTLINLSTTANILST</sequence>
<evidence type="ECO:0000313" key="3">
    <source>
        <dbReference type="Proteomes" id="UP000314982"/>
    </source>
</evidence>
<proteinExistence type="predicted"/>
<dbReference type="InterPro" id="IPR039128">
    <property type="entry name" value="TRIP4-like"/>
</dbReference>
<feature type="domain" description="Activating signal cointegrator 1 third" evidence="1">
    <location>
        <begin position="38"/>
        <end position="91"/>
    </location>
</feature>
<organism evidence="2 3">
    <name type="scientific">Hucho hucho</name>
    <name type="common">huchen</name>
    <dbReference type="NCBI Taxonomy" id="62062"/>
    <lineage>
        <taxon>Eukaryota</taxon>
        <taxon>Metazoa</taxon>
        <taxon>Chordata</taxon>
        <taxon>Craniata</taxon>
        <taxon>Vertebrata</taxon>
        <taxon>Euteleostomi</taxon>
        <taxon>Actinopterygii</taxon>
        <taxon>Neopterygii</taxon>
        <taxon>Teleostei</taxon>
        <taxon>Protacanthopterygii</taxon>
        <taxon>Salmoniformes</taxon>
        <taxon>Salmonidae</taxon>
        <taxon>Salmoninae</taxon>
        <taxon>Hucho</taxon>
    </lineage>
</organism>
<keyword evidence="3" id="KW-1185">Reference proteome</keyword>
<reference evidence="2" key="3">
    <citation type="submission" date="2025-09" db="UniProtKB">
        <authorList>
            <consortium name="Ensembl"/>
        </authorList>
    </citation>
    <scope>IDENTIFICATION</scope>
</reference>
<dbReference type="GeneTree" id="ENSGT00390000005300"/>
<dbReference type="InterPro" id="IPR056993">
    <property type="entry name" value="TRIP4_3rd_dom"/>
</dbReference>
<dbReference type="Ensembl" id="ENSHHUT00000022772.1">
    <property type="protein sequence ID" value="ENSHHUP00000021947.1"/>
    <property type="gene ID" value="ENSHHUG00000013749.1"/>
</dbReference>
<evidence type="ECO:0000259" key="1">
    <source>
        <dbReference type="Pfam" id="PF23134"/>
    </source>
</evidence>
<name>A0A4W5KYI7_9TELE</name>
<accession>A0A4W5KYI7</accession>
<dbReference type="GO" id="GO:0005634">
    <property type="term" value="C:nucleus"/>
    <property type="evidence" value="ECO:0007669"/>
    <property type="project" value="TreeGrafter"/>
</dbReference>
<dbReference type="AlphaFoldDB" id="A0A4W5KYI7"/>
<dbReference type="STRING" id="62062.ENSHHUP00000021947"/>
<dbReference type="PANTHER" id="PTHR12963:SF4">
    <property type="entry name" value="ACTIVATING SIGNAL COINTEGRATOR 1"/>
    <property type="match status" value="1"/>
</dbReference>
<reference evidence="2" key="2">
    <citation type="submission" date="2025-08" db="UniProtKB">
        <authorList>
            <consortium name="Ensembl"/>
        </authorList>
    </citation>
    <scope>IDENTIFICATION</scope>
</reference>
<protein>
    <recommendedName>
        <fullName evidence="1">Activating signal cointegrator 1 third domain-containing protein</fullName>
    </recommendedName>
</protein>
<dbReference type="GO" id="GO:0045893">
    <property type="term" value="P:positive regulation of DNA-templated transcription"/>
    <property type="evidence" value="ECO:0007669"/>
    <property type="project" value="TreeGrafter"/>
</dbReference>
<dbReference type="Proteomes" id="UP000314982">
    <property type="component" value="Unassembled WGS sequence"/>
</dbReference>
<dbReference type="Pfam" id="PF23134">
    <property type="entry name" value="TRIP4_3rd"/>
    <property type="match status" value="1"/>
</dbReference>
<evidence type="ECO:0000313" key="2">
    <source>
        <dbReference type="Ensembl" id="ENSHHUP00000021947.1"/>
    </source>
</evidence>